<reference evidence="1" key="1">
    <citation type="submission" date="2020-06" db="EMBL/GenBank/DDBJ databases">
        <title>Analysis procedures for assessing recovery of high quality, complete, closed genomes from Nanopore long read metagenome sequencing.</title>
        <authorList>
            <person name="Bessarab I."/>
            <person name="Arumugam K."/>
            <person name="Haryono M."/>
            <person name="Liu X."/>
            <person name="Roy S."/>
            <person name="Zuniga-Montanez R.E."/>
            <person name="Qiu G."/>
            <person name="Drautz-Moses D.I."/>
            <person name="Law Y.Y."/>
            <person name="Wuertz S."/>
            <person name="Lauro F.M."/>
            <person name="Huson D.H."/>
            <person name="Williams R.B."/>
        </authorList>
    </citation>
    <scope>NUCLEOTIDE SEQUENCE [LARGE SCALE GENOMIC DNA]</scope>
    <source>
        <strain evidence="1">SSD2</strain>
    </source>
</reference>
<protein>
    <submittedName>
        <fullName evidence="1">Uncharacterized protein</fullName>
    </submittedName>
</protein>
<accession>A0A7L6ASI5</accession>
<dbReference type="KEGG" id="this:HZT40_11245"/>
<dbReference type="Proteomes" id="UP000510621">
    <property type="component" value="Chromosome"/>
</dbReference>
<gene>
    <name evidence="1" type="ORF">HZT40_11245</name>
</gene>
<dbReference type="AlphaFoldDB" id="A0A7L6ASI5"/>
<organism evidence="1 2">
    <name type="scientific">Candidatus Thiothrix singaporensis</name>
    <dbReference type="NCBI Taxonomy" id="2799669"/>
    <lineage>
        <taxon>Bacteria</taxon>
        <taxon>Pseudomonadati</taxon>
        <taxon>Pseudomonadota</taxon>
        <taxon>Gammaproteobacteria</taxon>
        <taxon>Thiotrichales</taxon>
        <taxon>Thiotrichaceae</taxon>
        <taxon>Thiothrix</taxon>
    </lineage>
</organism>
<keyword evidence="2" id="KW-1185">Reference proteome</keyword>
<name>A0A7L6ASI5_9GAMM</name>
<proteinExistence type="predicted"/>
<evidence type="ECO:0000313" key="1">
    <source>
        <dbReference type="EMBL" id="QLQ32065.1"/>
    </source>
</evidence>
<dbReference type="EMBL" id="CP059265">
    <property type="protein sequence ID" value="QLQ32065.1"/>
    <property type="molecule type" value="Genomic_DNA"/>
</dbReference>
<evidence type="ECO:0000313" key="2">
    <source>
        <dbReference type="Proteomes" id="UP000510621"/>
    </source>
</evidence>
<sequence>MNLSGVETRHFRPAGGCMKPVSYRAPGSSRLGKDGVYVNCCAACQSFNNLRKECGKHDFSPAKGGRCDDYVDVFADENLPDALAAYMAGREETVGTDTRGGFESLAALVALRDQLLQAFDVMEQEPLPERYSEALPELAADIDRLADWLDGQRQWVAEVHGQQRMARWQEMLERVSRLTVQERLLVFPLLRSKWERIYVLNALRRDRIGMRSGVFLHGRAALTVLLGFIRTAYVMLERFPAAQVILIFTFGASTPTGVALPAGDWGITPISTGRQGFHVCCSTLNRLFAATHRVYGQPFKLSVPLLTAACPRAGWWLPR</sequence>